<dbReference type="InterPro" id="IPR000719">
    <property type="entry name" value="Prot_kinase_dom"/>
</dbReference>
<dbReference type="GO" id="GO:0005524">
    <property type="term" value="F:ATP binding"/>
    <property type="evidence" value="ECO:0007669"/>
    <property type="project" value="UniProtKB-KW"/>
</dbReference>
<gene>
    <name evidence="7" type="ORF">DBRI00130_LOCUS22888</name>
</gene>
<evidence type="ECO:0000256" key="4">
    <source>
        <dbReference type="ARBA" id="ARBA00022777"/>
    </source>
</evidence>
<accession>A0A7S4W472</accession>
<dbReference type="PROSITE" id="PS50011">
    <property type="entry name" value="PROTEIN_KINASE_DOM"/>
    <property type="match status" value="1"/>
</dbReference>
<dbReference type="Gene3D" id="1.10.510.10">
    <property type="entry name" value="Transferase(Phosphotransferase) domain 1"/>
    <property type="match status" value="1"/>
</dbReference>
<dbReference type="SMART" id="SM00220">
    <property type="entry name" value="S_TKc"/>
    <property type="match status" value="1"/>
</dbReference>
<keyword evidence="1" id="KW-0723">Serine/threonine-protein kinase</keyword>
<keyword evidence="3" id="KW-0547">Nucleotide-binding</keyword>
<evidence type="ECO:0000256" key="5">
    <source>
        <dbReference type="ARBA" id="ARBA00022840"/>
    </source>
</evidence>
<dbReference type="Pfam" id="PF00069">
    <property type="entry name" value="Pkinase"/>
    <property type="match status" value="1"/>
</dbReference>
<keyword evidence="5" id="KW-0067">ATP-binding</keyword>
<dbReference type="PANTHER" id="PTHR24346:SF82">
    <property type="entry name" value="KP78A-RELATED"/>
    <property type="match status" value="1"/>
</dbReference>
<evidence type="ECO:0000256" key="3">
    <source>
        <dbReference type="ARBA" id="ARBA00022741"/>
    </source>
</evidence>
<dbReference type="InterPro" id="IPR011009">
    <property type="entry name" value="Kinase-like_dom_sf"/>
</dbReference>
<dbReference type="GO" id="GO:0004674">
    <property type="term" value="F:protein serine/threonine kinase activity"/>
    <property type="evidence" value="ECO:0007669"/>
    <property type="project" value="UniProtKB-KW"/>
</dbReference>
<evidence type="ECO:0000256" key="1">
    <source>
        <dbReference type="ARBA" id="ARBA00022527"/>
    </source>
</evidence>
<protein>
    <recommendedName>
        <fullName evidence="6">Protein kinase domain-containing protein</fullName>
    </recommendedName>
</protein>
<dbReference type="GO" id="GO:0035556">
    <property type="term" value="P:intracellular signal transduction"/>
    <property type="evidence" value="ECO:0007669"/>
    <property type="project" value="TreeGrafter"/>
</dbReference>
<organism evidence="7">
    <name type="scientific">Ditylum brightwellii</name>
    <dbReference type="NCBI Taxonomy" id="49249"/>
    <lineage>
        <taxon>Eukaryota</taxon>
        <taxon>Sar</taxon>
        <taxon>Stramenopiles</taxon>
        <taxon>Ochrophyta</taxon>
        <taxon>Bacillariophyta</taxon>
        <taxon>Mediophyceae</taxon>
        <taxon>Lithodesmiophycidae</taxon>
        <taxon>Lithodesmiales</taxon>
        <taxon>Lithodesmiaceae</taxon>
        <taxon>Ditylum</taxon>
    </lineage>
</organism>
<keyword evidence="4" id="KW-0418">Kinase</keyword>
<keyword evidence="2" id="KW-0808">Transferase</keyword>
<evidence type="ECO:0000313" key="7">
    <source>
        <dbReference type="EMBL" id="CAE4622401.1"/>
    </source>
</evidence>
<dbReference type="PANTHER" id="PTHR24346">
    <property type="entry name" value="MAP/MICROTUBULE AFFINITY-REGULATING KINASE"/>
    <property type="match status" value="1"/>
</dbReference>
<sequence length="423" mass="47772">MEYAGGGELHTLVNDHVKQNHHRWKITDPFYSPRDISGGLPSHQIQSFMSQILSGLSHLHKHNIVHRDLKLDNILLSACKTRILIADLGLSHAVTPQNQGYLSTSCGSPHYASPEILNGKPYLGYPVDIWSTGVVLYCLICGRLPFRDKDVQERFGKIVKGEYEMMTWWSQEEEDIIKGMLNVNVSKRLTLNEVMNHSFWTSSDKYIRNKNKQTKKRKEVIENVSTGIIKTECSSSSNATDATIDSFSHTTEENKMCKDISATEFENTFDDVIYDEWHDDVIEKVVSLYDASSSSVVDMTPDLLTELRKEEEEVVGKETTTATTCAVTKEVVIYAISIAKKKNKKCILNQMVGRDEEDEDILAVLNNHHDSSSSLSTTTTTRQSTVTMQDLYCTYQILLDSKRDKLLSNEGTCSFCGMCLLLD</sequence>
<reference evidence="7" key="1">
    <citation type="submission" date="2021-01" db="EMBL/GenBank/DDBJ databases">
        <authorList>
            <person name="Corre E."/>
            <person name="Pelletier E."/>
            <person name="Niang G."/>
            <person name="Scheremetjew M."/>
            <person name="Finn R."/>
            <person name="Kale V."/>
            <person name="Holt S."/>
            <person name="Cochrane G."/>
            <person name="Meng A."/>
            <person name="Brown T."/>
            <person name="Cohen L."/>
        </authorList>
    </citation>
    <scope>NUCLEOTIDE SEQUENCE</scope>
    <source>
        <strain evidence="7">GSO104</strain>
    </source>
</reference>
<feature type="domain" description="Protein kinase" evidence="6">
    <location>
        <begin position="1"/>
        <end position="200"/>
    </location>
</feature>
<dbReference type="PROSITE" id="PS00108">
    <property type="entry name" value="PROTEIN_KINASE_ST"/>
    <property type="match status" value="1"/>
</dbReference>
<evidence type="ECO:0000256" key="2">
    <source>
        <dbReference type="ARBA" id="ARBA00022679"/>
    </source>
</evidence>
<dbReference type="EMBL" id="HBNS01029115">
    <property type="protein sequence ID" value="CAE4622401.1"/>
    <property type="molecule type" value="Transcribed_RNA"/>
</dbReference>
<dbReference type="AlphaFoldDB" id="A0A7S4W472"/>
<proteinExistence type="predicted"/>
<dbReference type="SUPFAM" id="SSF56112">
    <property type="entry name" value="Protein kinase-like (PK-like)"/>
    <property type="match status" value="1"/>
</dbReference>
<dbReference type="GO" id="GO:0005737">
    <property type="term" value="C:cytoplasm"/>
    <property type="evidence" value="ECO:0007669"/>
    <property type="project" value="TreeGrafter"/>
</dbReference>
<dbReference type="InterPro" id="IPR008271">
    <property type="entry name" value="Ser/Thr_kinase_AS"/>
</dbReference>
<evidence type="ECO:0000259" key="6">
    <source>
        <dbReference type="PROSITE" id="PS50011"/>
    </source>
</evidence>
<name>A0A7S4W472_9STRA</name>